<proteinExistence type="predicted"/>
<reference evidence="2" key="1">
    <citation type="submission" date="2021-02" db="EMBL/GenBank/DDBJ databases">
        <authorList>
            <person name="Nowell W R."/>
        </authorList>
    </citation>
    <scope>NUCLEOTIDE SEQUENCE</scope>
</reference>
<keyword evidence="1" id="KW-0472">Membrane</keyword>
<evidence type="ECO:0000313" key="3">
    <source>
        <dbReference type="EMBL" id="CAF3883365.1"/>
    </source>
</evidence>
<organism evidence="2 4">
    <name type="scientific">Rotaria sordida</name>
    <dbReference type="NCBI Taxonomy" id="392033"/>
    <lineage>
        <taxon>Eukaryota</taxon>
        <taxon>Metazoa</taxon>
        <taxon>Spiralia</taxon>
        <taxon>Gnathifera</taxon>
        <taxon>Rotifera</taxon>
        <taxon>Eurotatoria</taxon>
        <taxon>Bdelloidea</taxon>
        <taxon>Philodinida</taxon>
        <taxon>Philodinidae</taxon>
        <taxon>Rotaria</taxon>
    </lineage>
</organism>
<protein>
    <recommendedName>
        <fullName evidence="5">Transmembrane protein</fullName>
    </recommendedName>
</protein>
<evidence type="ECO:0000313" key="2">
    <source>
        <dbReference type="EMBL" id="CAF1255422.1"/>
    </source>
</evidence>
<dbReference type="OrthoDB" id="10022442at2759"/>
<dbReference type="Proteomes" id="UP000663882">
    <property type="component" value="Unassembled WGS sequence"/>
</dbReference>
<dbReference type="Proteomes" id="UP000663823">
    <property type="component" value="Unassembled WGS sequence"/>
</dbReference>
<accession>A0A815AGB4</accession>
<evidence type="ECO:0000313" key="4">
    <source>
        <dbReference type="Proteomes" id="UP000663882"/>
    </source>
</evidence>
<comment type="caution">
    <text evidence="2">The sequence shown here is derived from an EMBL/GenBank/DDBJ whole genome shotgun (WGS) entry which is preliminary data.</text>
</comment>
<sequence length="125" mass="15493">MSLYYTRFYLIVHICIGMLIIGFELFYRWIIQAYQIHIRICPNVFYIEFKQLNKIQTLNWFENKINNLFEIFYSINNQCLSKELKLNFNSIFIYLRYLWLSISSLYFCFVLKRTMQLEKFQMKLS</sequence>
<name>A0A815AGB4_9BILA</name>
<keyword evidence="1" id="KW-1133">Transmembrane helix</keyword>
<evidence type="ECO:0000256" key="1">
    <source>
        <dbReference type="SAM" id="Phobius"/>
    </source>
</evidence>
<evidence type="ECO:0008006" key="5">
    <source>
        <dbReference type="Google" id="ProtNLM"/>
    </source>
</evidence>
<gene>
    <name evidence="3" type="ORF">OTI717_LOCUS22876</name>
    <name evidence="2" type="ORF">RFH988_LOCUS27396</name>
</gene>
<dbReference type="EMBL" id="CAJNOO010002309">
    <property type="protein sequence ID" value="CAF1255422.1"/>
    <property type="molecule type" value="Genomic_DNA"/>
</dbReference>
<dbReference type="EMBL" id="CAJOAX010003975">
    <property type="protein sequence ID" value="CAF3883365.1"/>
    <property type="molecule type" value="Genomic_DNA"/>
</dbReference>
<keyword evidence="1" id="KW-0812">Transmembrane</keyword>
<feature type="transmembrane region" description="Helical" evidence="1">
    <location>
        <begin position="7"/>
        <end position="27"/>
    </location>
</feature>
<dbReference type="AlphaFoldDB" id="A0A815AGB4"/>
<feature type="transmembrane region" description="Helical" evidence="1">
    <location>
        <begin position="91"/>
        <end position="111"/>
    </location>
</feature>